<dbReference type="GO" id="GO:0004668">
    <property type="term" value="F:protein-arginine deiminase activity"/>
    <property type="evidence" value="ECO:0007669"/>
    <property type="project" value="InterPro"/>
</dbReference>
<dbReference type="PANTHER" id="PTHR31377">
    <property type="entry name" value="AGMATINE DEIMINASE-RELATED"/>
    <property type="match status" value="1"/>
</dbReference>
<accession>A0A545TTW5</accession>
<gene>
    <name evidence="2 3" type="primary">aguA</name>
    <name evidence="3" type="ORF">FKG95_10865</name>
</gene>
<organism evidence="3 4">
    <name type="scientific">Denitrobaculum tricleocarpae</name>
    <dbReference type="NCBI Taxonomy" id="2591009"/>
    <lineage>
        <taxon>Bacteria</taxon>
        <taxon>Pseudomonadati</taxon>
        <taxon>Pseudomonadota</taxon>
        <taxon>Alphaproteobacteria</taxon>
        <taxon>Rhodospirillales</taxon>
        <taxon>Rhodospirillaceae</taxon>
        <taxon>Denitrobaculum</taxon>
    </lineage>
</organism>
<dbReference type="GO" id="GO:0047632">
    <property type="term" value="F:agmatine deiminase activity"/>
    <property type="evidence" value="ECO:0007669"/>
    <property type="project" value="UniProtKB-UniRule"/>
</dbReference>
<evidence type="ECO:0000313" key="4">
    <source>
        <dbReference type="Proteomes" id="UP000315252"/>
    </source>
</evidence>
<dbReference type="AlphaFoldDB" id="A0A545TTW5"/>
<proteinExistence type="inferred from homology"/>
<dbReference type="Proteomes" id="UP000315252">
    <property type="component" value="Unassembled WGS sequence"/>
</dbReference>
<dbReference type="EC" id="3.5.3.12" evidence="2"/>
<evidence type="ECO:0000256" key="1">
    <source>
        <dbReference type="ARBA" id="ARBA00022801"/>
    </source>
</evidence>
<keyword evidence="4" id="KW-1185">Reference proteome</keyword>
<feature type="active site" description="Amidino-cysteine intermediate" evidence="2">
    <location>
        <position position="330"/>
    </location>
</feature>
<comment type="catalytic activity">
    <reaction evidence="2">
        <text>agmatine + H2O = N-carbamoylputrescine + NH4(+)</text>
        <dbReference type="Rhea" id="RHEA:18037"/>
        <dbReference type="ChEBI" id="CHEBI:15377"/>
        <dbReference type="ChEBI" id="CHEBI:28938"/>
        <dbReference type="ChEBI" id="CHEBI:58145"/>
        <dbReference type="ChEBI" id="CHEBI:58318"/>
        <dbReference type="EC" id="3.5.3.12"/>
    </reaction>
</comment>
<evidence type="ECO:0000256" key="2">
    <source>
        <dbReference type="HAMAP-Rule" id="MF_01841"/>
    </source>
</evidence>
<reference evidence="3 4" key="1">
    <citation type="submission" date="2019-06" db="EMBL/GenBank/DDBJ databases">
        <title>Whole genome sequence for Rhodospirillaceae sp. R148.</title>
        <authorList>
            <person name="Wang G."/>
        </authorList>
    </citation>
    <scope>NUCLEOTIDE SEQUENCE [LARGE SCALE GENOMIC DNA]</scope>
    <source>
        <strain evidence="3 4">R148</strain>
    </source>
</reference>
<dbReference type="RefSeq" id="WP_142896369.1">
    <property type="nucleotide sequence ID" value="NZ_ML660054.1"/>
</dbReference>
<protein>
    <recommendedName>
        <fullName evidence="2">Putative agmatine deiminase</fullName>
        <ecNumber evidence="2">3.5.3.12</ecNumber>
    </recommendedName>
    <alternativeName>
        <fullName evidence="2">Agmatine iminohydrolase</fullName>
    </alternativeName>
</protein>
<name>A0A545TTW5_9PROT</name>
<dbReference type="HAMAP" id="MF_01841">
    <property type="entry name" value="Agmatine_deimin"/>
    <property type="match status" value="1"/>
</dbReference>
<evidence type="ECO:0000313" key="3">
    <source>
        <dbReference type="EMBL" id="TQV80655.1"/>
    </source>
</evidence>
<dbReference type="Gene3D" id="3.75.10.10">
    <property type="entry name" value="L-arginine/glycine Amidinotransferase, Chain A"/>
    <property type="match status" value="1"/>
</dbReference>
<dbReference type="PANTHER" id="PTHR31377:SF0">
    <property type="entry name" value="AGMATINE DEIMINASE-RELATED"/>
    <property type="match status" value="1"/>
</dbReference>
<dbReference type="Pfam" id="PF04371">
    <property type="entry name" value="PAD_porph"/>
    <property type="match status" value="1"/>
</dbReference>
<dbReference type="SUPFAM" id="SSF55909">
    <property type="entry name" value="Pentein"/>
    <property type="match status" value="1"/>
</dbReference>
<dbReference type="GO" id="GO:0009446">
    <property type="term" value="P:putrescine biosynthetic process"/>
    <property type="evidence" value="ECO:0007669"/>
    <property type="project" value="InterPro"/>
</dbReference>
<dbReference type="NCBIfam" id="TIGR03380">
    <property type="entry name" value="agmatine_aguA"/>
    <property type="match status" value="1"/>
</dbReference>
<dbReference type="InterPro" id="IPR017754">
    <property type="entry name" value="Agmatine_deiminase"/>
</dbReference>
<keyword evidence="1 2" id="KW-0378">Hydrolase</keyword>
<dbReference type="EMBL" id="VHSH01000003">
    <property type="protein sequence ID" value="TQV80655.1"/>
    <property type="molecule type" value="Genomic_DNA"/>
</dbReference>
<comment type="similarity">
    <text evidence="2">Belongs to the agmatine deiminase family.</text>
</comment>
<dbReference type="InterPro" id="IPR007466">
    <property type="entry name" value="Peptidyl-Arg-deiminase_porph"/>
</dbReference>
<sequence length="338" mass="37255">MTLPRDDGYFMPAEWMPHSRCWMAWPCREALWGDRLEMAQDAYAEVANAIAQFEPVTMIANPQDVAEVSLRCGSGVGCLPIPHDDSWTRDTGPSFLANTQGELAGVAWRFNAWGQKYNEYEKDRQTATAILEHLGLPVFAADMVLEGGAIHVDGEGSLLTSEQCLLNPNRNPDLTRSKIEEKLRAYLGVETIIWLNEGLIDDETDGHVDNLACFAAPGIVLALSSDDPSDENYTALQENIDRLRGAVDAKGRSLEVIEVPQPDRMNDDHGRRLSRSYINFYIANGGIIMPSFEDAQDARAYEIIADAFPNRSVVTVAANDIAFGGGGIHCITQQQPLV</sequence>
<dbReference type="OrthoDB" id="9808013at2"/>
<comment type="caution">
    <text evidence="3">The sequence shown here is derived from an EMBL/GenBank/DDBJ whole genome shotgun (WGS) entry which is preliminary data.</text>
</comment>